<evidence type="ECO:0000256" key="1">
    <source>
        <dbReference type="ARBA" id="ARBA00005350"/>
    </source>
</evidence>
<feature type="compositionally biased region" description="Polar residues" evidence="3">
    <location>
        <begin position="1"/>
        <end position="21"/>
    </location>
</feature>
<proteinExistence type="inferred from homology"/>
<gene>
    <name evidence="4" type="ORF">Ocin01_06688</name>
</gene>
<comment type="cofactor">
    <cofactor evidence="2">
        <name>Ca(2+)</name>
        <dbReference type="ChEBI" id="CHEBI:29108"/>
    </cofactor>
</comment>
<dbReference type="InterPro" id="IPR005552">
    <property type="entry name" value="Scramblase"/>
</dbReference>
<dbReference type="EMBL" id="LJIJ01000240">
    <property type="protein sequence ID" value="ODM99992.1"/>
    <property type="molecule type" value="Genomic_DNA"/>
</dbReference>
<dbReference type="PANTHER" id="PTHR23248">
    <property type="entry name" value="PHOSPHOLIPID SCRAMBLASE-RELATED"/>
    <property type="match status" value="1"/>
</dbReference>
<dbReference type="GO" id="GO:0017128">
    <property type="term" value="F:phospholipid scramblase activity"/>
    <property type="evidence" value="ECO:0007669"/>
    <property type="project" value="InterPro"/>
</dbReference>
<accession>A0A1D2N403</accession>
<keyword evidence="5" id="KW-1185">Reference proteome</keyword>
<protein>
    <recommendedName>
        <fullName evidence="2">Phospholipid scramblase</fullName>
    </recommendedName>
</protein>
<comment type="similarity">
    <text evidence="1 2">Belongs to the phospholipid scramblase family.</text>
</comment>
<evidence type="ECO:0000313" key="4">
    <source>
        <dbReference type="EMBL" id="ODM99992.1"/>
    </source>
</evidence>
<evidence type="ECO:0000256" key="3">
    <source>
        <dbReference type="SAM" id="MobiDB-lite"/>
    </source>
</evidence>
<evidence type="ECO:0000256" key="2">
    <source>
        <dbReference type="RuleBase" id="RU363116"/>
    </source>
</evidence>
<evidence type="ECO:0000313" key="5">
    <source>
        <dbReference type="Proteomes" id="UP000094527"/>
    </source>
</evidence>
<dbReference type="PANTHER" id="PTHR23248:SF9">
    <property type="entry name" value="PHOSPHOLIPID SCRAMBLASE"/>
    <property type="match status" value="1"/>
</dbReference>
<feature type="region of interest" description="Disordered" evidence="3">
    <location>
        <begin position="1"/>
        <end position="27"/>
    </location>
</feature>
<comment type="caution">
    <text evidence="4">The sequence shown here is derived from an EMBL/GenBank/DDBJ whole genome shotgun (WGS) entry which is preliminary data.</text>
</comment>
<sequence>MTTKDLSTPSKILGATHSSDNVAPHRTSVASTSTSVFLRTGFGPPELEPLQSTRMIIIRRSPDDKRLSPEDRQNHFKYDLSNEDGTRMFKALEQSNRLGRLLFQNRRPCKIFIVNSHREIMLKLDKPCTCCLCCWNGFCCNKVLVYSGIDRFLGEIRQNLCSVVKTGFTAWNGAGVKVLYVTGPISCAACCDAQFKVFLTDGTCIGTIRKGMVQQTETDVHHSKDKNFGASFLEDIDVVIKCLILATSFLIDLMYYKLGPTHTRASVDSADITNEPKTDIPLVTSDIDLTADIG</sequence>
<dbReference type="STRING" id="48709.A0A1D2N403"/>
<dbReference type="GO" id="GO:0005886">
    <property type="term" value="C:plasma membrane"/>
    <property type="evidence" value="ECO:0007669"/>
    <property type="project" value="TreeGrafter"/>
</dbReference>
<organism evidence="4 5">
    <name type="scientific">Orchesella cincta</name>
    <name type="common">Springtail</name>
    <name type="synonym">Podura cincta</name>
    <dbReference type="NCBI Taxonomy" id="48709"/>
    <lineage>
        <taxon>Eukaryota</taxon>
        <taxon>Metazoa</taxon>
        <taxon>Ecdysozoa</taxon>
        <taxon>Arthropoda</taxon>
        <taxon>Hexapoda</taxon>
        <taxon>Collembola</taxon>
        <taxon>Entomobryomorpha</taxon>
        <taxon>Entomobryoidea</taxon>
        <taxon>Orchesellidae</taxon>
        <taxon>Orchesellinae</taxon>
        <taxon>Orchesella</taxon>
    </lineage>
</organism>
<dbReference type="AlphaFoldDB" id="A0A1D2N403"/>
<name>A0A1D2N403_ORCCI</name>
<keyword evidence="2" id="KW-0564">Palmitate</keyword>
<dbReference type="Proteomes" id="UP000094527">
    <property type="component" value="Unassembled WGS sequence"/>
</dbReference>
<keyword evidence="2" id="KW-0106">Calcium</keyword>
<comment type="function">
    <text evidence="2">May mediate accelerated ATP-independent bidirectional transbilayer migration of phospholipids upon binding calcium ions that results in a loss of phospholipid asymmetry in the plasma membrane.</text>
</comment>
<reference evidence="4 5" key="1">
    <citation type="journal article" date="2016" name="Genome Biol. Evol.">
        <title>Gene Family Evolution Reflects Adaptation to Soil Environmental Stressors in the Genome of the Collembolan Orchesella cincta.</title>
        <authorList>
            <person name="Faddeeva-Vakhrusheva A."/>
            <person name="Derks M.F."/>
            <person name="Anvar S.Y."/>
            <person name="Agamennone V."/>
            <person name="Suring W."/>
            <person name="Smit S."/>
            <person name="van Straalen N.M."/>
            <person name="Roelofs D."/>
        </authorList>
    </citation>
    <scope>NUCLEOTIDE SEQUENCE [LARGE SCALE GENOMIC DNA]</scope>
    <source>
        <tissue evidence="4">Mixed pool</tissue>
    </source>
</reference>
<dbReference type="OrthoDB" id="191150at2759"/>
<dbReference type="Pfam" id="PF03803">
    <property type="entry name" value="Scramblase"/>
    <property type="match status" value="1"/>
</dbReference>
<keyword evidence="2" id="KW-0449">Lipoprotein</keyword>